<sequence>MESCVIYKENSVVFEYYKNWKIKDKQYKVYSITKSIISALYGIAIQQGDIENEDVPISNYFSGIEDTKKGITIRHLLMMSSGLRWSGNAAMIPTKNWVKFILEQPVESEPGTQMKYSCGNSHLLSAILQKATQTSTTNIAKKNLFLPLGIQNFNWYHDAQGVSIGGFGLILKVEDMLKFGRLYLQKGEWNSKQLIPAEWIEKSTNLISTTDKSSYGYHWWIMNHNSVDYETGKTYYAAGRGGQYIFINQEKGLVTVFTSNFTDDSSSPKQYFQNYILND</sequence>
<gene>
    <name evidence="2" type="ORF">GRF59_11945</name>
</gene>
<reference evidence="2 3" key="1">
    <citation type="submission" date="2019-12" db="EMBL/GenBank/DDBJ databases">
        <title>Paenibacillus sp. nov., an endophytic bacterium isolated from the stem of Dendrobium.</title>
        <authorList>
            <person name="Zhao R."/>
        </authorList>
    </citation>
    <scope>NUCLEOTIDE SEQUENCE [LARGE SCALE GENOMIC DNA]</scope>
    <source>
        <strain evidence="2 3">HJL G12</strain>
    </source>
</reference>
<dbReference type="PANTHER" id="PTHR43283:SF7">
    <property type="entry name" value="BETA-LACTAMASE-RELATED DOMAIN-CONTAINING PROTEIN"/>
    <property type="match status" value="1"/>
</dbReference>
<dbReference type="PANTHER" id="PTHR43283">
    <property type="entry name" value="BETA-LACTAMASE-RELATED"/>
    <property type="match status" value="1"/>
</dbReference>
<evidence type="ECO:0000259" key="1">
    <source>
        <dbReference type="Pfam" id="PF00144"/>
    </source>
</evidence>
<organism evidence="2 3">
    <name type="scientific">Paenibacillus dendrobii</name>
    <dbReference type="NCBI Taxonomy" id="2691084"/>
    <lineage>
        <taxon>Bacteria</taxon>
        <taxon>Bacillati</taxon>
        <taxon>Bacillota</taxon>
        <taxon>Bacilli</taxon>
        <taxon>Bacillales</taxon>
        <taxon>Paenibacillaceae</taxon>
        <taxon>Paenibacillus</taxon>
    </lineage>
</organism>
<dbReference type="SUPFAM" id="SSF56601">
    <property type="entry name" value="beta-lactamase/transpeptidase-like"/>
    <property type="match status" value="1"/>
</dbReference>
<name>A0A7X3ILP2_9BACL</name>
<evidence type="ECO:0000313" key="3">
    <source>
        <dbReference type="Proteomes" id="UP000460318"/>
    </source>
</evidence>
<evidence type="ECO:0000313" key="2">
    <source>
        <dbReference type="EMBL" id="MWV44342.1"/>
    </source>
</evidence>
<dbReference type="GO" id="GO:0016787">
    <property type="term" value="F:hydrolase activity"/>
    <property type="evidence" value="ECO:0007669"/>
    <property type="project" value="UniProtKB-KW"/>
</dbReference>
<proteinExistence type="predicted"/>
<dbReference type="InterPro" id="IPR050789">
    <property type="entry name" value="Diverse_Enzym_Activities"/>
</dbReference>
<protein>
    <submittedName>
        <fullName evidence="2">Serine hydrolase</fullName>
    </submittedName>
</protein>
<dbReference type="InterPro" id="IPR001466">
    <property type="entry name" value="Beta-lactam-related"/>
</dbReference>
<dbReference type="EMBL" id="WUBI01000001">
    <property type="protein sequence ID" value="MWV44342.1"/>
    <property type="molecule type" value="Genomic_DNA"/>
</dbReference>
<keyword evidence="3" id="KW-1185">Reference proteome</keyword>
<dbReference type="Pfam" id="PF00144">
    <property type="entry name" value="Beta-lactamase"/>
    <property type="match status" value="1"/>
</dbReference>
<feature type="domain" description="Beta-lactamase-related" evidence="1">
    <location>
        <begin position="8"/>
        <end position="264"/>
    </location>
</feature>
<dbReference type="Gene3D" id="3.40.710.10">
    <property type="entry name" value="DD-peptidase/beta-lactamase superfamily"/>
    <property type="match status" value="1"/>
</dbReference>
<dbReference type="Proteomes" id="UP000460318">
    <property type="component" value="Unassembled WGS sequence"/>
</dbReference>
<accession>A0A7X3ILP2</accession>
<dbReference type="InterPro" id="IPR012338">
    <property type="entry name" value="Beta-lactam/transpept-like"/>
</dbReference>
<dbReference type="AlphaFoldDB" id="A0A7X3ILP2"/>
<keyword evidence="2" id="KW-0378">Hydrolase</keyword>
<comment type="caution">
    <text evidence="2">The sequence shown here is derived from an EMBL/GenBank/DDBJ whole genome shotgun (WGS) entry which is preliminary data.</text>
</comment>